<feature type="domain" description="Phosphomevalonate dehydratase small subunit-like" evidence="2">
    <location>
        <begin position="33"/>
        <end position="109"/>
    </location>
</feature>
<keyword evidence="1" id="KW-0456">Lyase</keyword>
<dbReference type="EMBL" id="CP003198">
    <property type="protein sequence ID" value="AFM22559.1"/>
    <property type="molecule type" value="Genomic_DNA"/>
</dbReference>
<gene>
    <name evidence="3" type="ordered locus">Anamo_1976</name>
</gene>
<organism evidence="3 4">
    <name type="scientific">Acetomicrobium mobile (strain ATCC BAA-54 / DSM 13181 / JCM 12221 / NGA)</name>
    <name type="common">Anaerobaculum mobile</name>
    <dbReference type="NCBI Taxonomy" id="891968"/>
    <lineage>
        <taxon>Bacteria</taxon>
        <taxon>Thermotogati</taxon>
        <taxon>Synergistota</taxon>
        <taxon>Synergistia</taxon>
        <taxon>Synergistales</taxon>
        <taxon>Acetomicrobiaceae</taxon>
        <taxon>Acetomicrobium</taxon>
    </lineage>
</organism>
<dbReference type="Pfam" id="PF01989">
    <property type="entry name" value="AcnX_swivel_put"/>
    <property type="match status" value="1"/>
</dbReference>
<dbReference type="InterPro" id="IPR002840">
    <property type="entry name" value="PMDh-S-like_dom"/>
</dbReference>
<dbReference type="eggNOG" id="COG1786">
    <property type="taxonomic scope" value="Bacteria"/>
</dbReference>
<dbReference type="Proteomes" id="UP000006061">
    <property type="component" value="Chromosome"/>
</dbReference>
<dbReference type="PIRSF" id="PIRSF004966">
    <property type="entry name" value="UCP004966"/>
    <property type="match status" value="1"/>
</dbReference>
<evidence type="ECO:0000256" key="1">
    <source>
        <dbReference type="ARBA" id="ARBA00023239"/>
    </source>
</evidence>
<dbReference type="KEGG" id="amo:Anamo_1976"/>
<evidence type="ECO:0000259" key="2">
    <source>
        <dbReference type="Pfam" id="PF01989"/>
    </source>
</evidence>
<proteinExistence type="predicted"/>
<name>I4BZ52_ACEMN</name>
<sequence>MANNSVIKYRCRSIVRGIASGEAVLSKEPMCFYLCDPDTGMVIEENHPLFGKSIAGKVLVLQSGKGSSVVQVDGLYQLMSKKNLPAAIIAREIEPVLVSAAVVVNVVLVDKMEKDPFEVIQDGDYVEVDANREIVTVNKKK</sequence>
<dbReference type="GO" id="GO:0016829">
    <property type="term" value="F:lyase activity"/>
    <property type="evidence" value="ECO:0007669"/>
    <property type="project" value="UniProtKB-KW"/>
</dbReference>
<dbReference type="STRING" id="891968.Anamo_1976"/>
<reference evidence="4" key="1">
    <citation type="journal article" date="2013" name="Stand. Genomic Sci.">
        <title>Complete genome sequence of the moderate thermophile Anaerobaculum mobile type strain (NGA(T)).</title>
        <authorList>
            <person name="Mavromatis K."/>
            <person name="Stackebrandt E."/>
            <person name="Held B."/>
            <person name="Lapidus A."/>
            <person name="Nolan M."/>
            <person name="Lucas S."/>
            <person name="Hammon N."/>
            <person name="Deshpande S."/>
            <person name="Cheng J.F."/>
            <person name="Tapia R."/>
            <person name="Goodwin L.A."/>
            <person name="Pitluck S."/>
            <person name="Liolios K."/>
            <person name="Pagani I."/>
            <person name="Ivanova N."/>
            <person name="Mikhailova N."/>
            <person name="Huntemann M."/>
            <person name="Pati A."/>
            <person name="Chen A."/>
            <person name="Palaniappan K."/>
            <person name="Land M."/>
            <person name="Rohde M."/>
            <person name="Spring S."/>
            <person name="Goker M."/>
            <person name="Woyke T."/>
            <person name="Detter J.C."/>
            <person name="Bristow J."/>
            <person name="Eisen J.A."/>
            <person name="Markowitz V."/>
            <person name="Hugenholtz P."/>
            <person name="Klenk H.P."/>
            <person name="Kyrpides N.C."/>
        </authorList>
    </citation>
    <scope>NUCLEOTIDE SEQUENCE</scope>
    <source>
        <strain evidence="4">ATCC BAA-54 / DSM 13181 / NGA</strain>
    </source>
</reference>
<accession>I4BZ52</accession>
<keyword evidence="4" id="KW-1185">Reference proteome</keyword>
<evidence type="ECO:0000313" key="3">
    <source>
        <dbReference type="EMBL" id="AFM22559.1"/>
    </source>
</evidence>
<dbReference type="HOGENOM" id="CLU_141583_1_0_0"/>
<dbReference type="AlphaFoldDB" id="I4BZ52"/>
<evidence type="ECO:0000313" key="4">
    <source>
        <dbReference type="Proteomes" id="UP000006061"/>
    </source>
</evidence>
<dbReference type="InterPro" id="IPR012016">
    <property type="entry name" value="PMDh-S-like"/>
</dbReference>
<dbReference type="Gene3D" id="3.50.30.10">
    <property type="entry name" value="Phosphohistidine domain"/>
    <property type="match status" value="1"/>
</dbReference>
<protein>
    <recommendedName>
        <fullName evidence="2">Phosphomevalonate dehydratase small subunit-like domain-containing protein</fullName>
    </recommendedName>
</protein>
<dbReference type="SUPFAM" id="SSF52016">
    <property type="entry name" value="LeuD/IlvD-like"/>
    <property type="match status" value="1"/>
</dbReference>